<feature type="domain" description="SCP" evidence="1">
    <location>
        <begin position="2"/>
        <end position="148"/>
    </location>
</feature>
<organism evidence="2 3">
    <name type="scientific">Ancylostoma ceylanicum</name>
    <dbReference type="NCBI Taxonomy" id="53326"/>
    <lineage>
        <taxon>Eukaryota</taxon>
        <taxon>Metazoa</taxon>
        <taxon>Ecdysozoa</taxon>
        <taxon>Nematoda</taxon>
        <taxon>Chromadorea</taxon>
        <taxon>Rhabditida</taxon>
        <taxon>Rhabditina</taxon>
        <taxon>Rhabditomorpha</taxon>
        <taxon>Strongyloidea</taxon>
        <taxon>Ancylostomatidae</taxon>
        <taxon>Ancylostomatinae</taxon>
        <taxon>Ancylostoma</taxon>
    </lineage>
</organism>
<gene>
    <name evidence="2" type="primary">Acey_s0275.g1031</name>
    <name evidence="2" type="ORF">Y032_0275g1031</name>
</gene>
<dbReference type="InterPro" id="IPR014044">
    <property type="entry name" value="CAP_dom"/>
</dbReference>
<protein>
    <recommendedName>
        <fullName evidence="1">SCP domain-containing protein</fullName>
    </recommendedName>
</protein>
<proteinExistence type="predicted"/>
<evidence type="ECO:0000313" key="2">
    <source>
        <dbReference type="EMBL" id="EYB86616.1"/>
    </source>
</evidence>
<dbReference type="EMBL" id="JARK01001611">
    <property type="protein sequence ID" value="EYB86616.1"/>
    <property type="molecule type" value="Genomic_DNA"/>
</dbReference>
<dbReference type="SMART" id="SM00198">
    <property type="entry name" value="SCP"/>
    <property type="match status" value="1"/>
</dbReference>
<dbReference type="Gene3D" id="3.40.33.10">
    <property type="entry name" value="CAP"/>
    <property type="match status" value="1"/>
</dbReference>
<dbReference type="InterPro" id="IPR001283">
    <property type="entry name" value="CRISP-related"/>
</dbReference>
<dbReference type="STRING" id="53326.A0A016S851"/>
<dbReference type="SUPFAM" id="SSF55797">
    <property type="entry name" value="PR-1-like"/>
    <property type="match status" value="1"/>
</dbReference>
<accession>A0A016S851</accession>
<reference evidence="3" key="1">
    <citation type="journal article" date="2015" name="Nat. Genet.">
        <title>The genome and transcriptome of the zoonotic hookworm Ancylostoma ceylanicum identify infection-specific gene families.</title>
        <authorList>
            <person name="Schwarz E.M."/>
            <person name="Hu Y."/>
            <person name="Antoshechkin I."/>
            <person name="Miller M.M."/>
            <person name="Sternberg P.W."/>
            <person name="Aroian R.V."/>
        </authorList>
    </citation>
    <scope>NUCLEOTIDE SEQUENCE</scope>
    <source>
        <strain evidence="3">HY135</strain>
    </source>
</reference>
<dbReference type="PANTHER" id="PTHR10334">
    <property type="entry name" value="CYSTEINE-RICH SECRETORY PROTEIN-RELATED"/>
    <property type="match status" value="1"/>
</dbReference>
<keyword evidence="3" id="KW-1185">Reference proteome</keyword>
<dbReference type="CDD" id="cd05380">
    <property type="entry name" value="CAP_euk"/>
    <property type="match status" value="1"/>
</dbReference>
<dbReference type="Pfam" id="PF00188">
    <property type="entry name" value="CAP"/>
    <property type="match status" value="1"/>
</dbReference>
<sequence length="221" mass="24990">MSKLGYCFFFLKNWNCGLEAAALQHAMRCTFAKSDVATRPDNGENQATIAAAASYRAAAEQAVRQWWKTIRTTGGVGMNRLYQQSFVGTPIDSFTQVITGTMLIVLLPREVGSKMAWATTRRLGCAVARCNGRYNVVCRYSERRKDLSARSTMFAVPIRHDLRGQFVQMELTSANWAGVTTVTKPWYLRMNVYFHSLSSQQSLENRLINQFLRGAHKNKTK</sequence>
<evidence type="ECO:0000313" key="3">
    <source>
        <dbReference type="Proteomes" id="UP000024635"/>
    </source>
</evidence>
<comment type="caution">
    <text evidence="2">The sequence shown here is derived from an EMBL/GenBank/DDBJ whole genome shotgun (WGS) entry which is preliminary data.</text>
</comment>
<name>A0A016S851_9BILA</name>
<dbReference type="InterPro" id="IPR035940">
    <property type="entry name" value="CAP_sf"/>
</dbReference>
<dbReference type="Proteomes" id="UP000024635">
    <property type="component" value="Unassembled WGS sequence"/>
</dbReference>
<evidence type="ECO:0000259" key="1">
    <source>
        <dbReference type="SMART" id="SM00198"/>
    </source>
</evidence>
<dbReference type="AlphaFoldDB" id="A0A016S851"/>